<proteinExistence type="predicted"/>
<protein>
    <recommendedName>
        <fullName evidence="1">3'-5' exonuclease domain-containing protein</fullName>
    </recommendedName>
</protein>
<organism evidence="2 3">
    <name type="scientific">Exocentrus adspersus</name>
    <dbReference type="NCBI Taxonomy" id="1586481"/>
    <lineage>
        <taxon>Eukaryota</taxon>
        <taxon>Metazoa</taxon>
        <taxon>Ecdysozoa</taxon>
        <taxon>Arthropoda</taxon>
        <taxon>Hexapoda</taxon>
        <taxon>Insecta</taxon>
        <taxon>Pterygota</taxon>
        <taxon>Neoptera</taxon>
        <taxon>Endopterygota</taxon>
        <taxon>Coleoptera</taxon>
        <taxon>Polyphaga</taxon>
        <taxon>Cucujiformia</taxon>
        <taxon>Chrysomeloidea</taxon>
        <taxon>Cerambycidae</taxon>
        <taxon>Lamiinae</taxon>
        <taxon>Acanthocinini</taxon>
        <taxon>Exocentrus</taxon>
    </lineage>
</organism>
<evidence type="ECO:0000313" key="2">
    <source>
        <dbReference type="EMBL" id="KAJ8923793.1"/>
    </source>
</evidence>
<keyword evidence="3" id="KW-1185">Reference proteome</keyword>
<dbReference type="Gene3D" id="3.30.420.10">
    <property type="entry name" value="Ribonuclease H-like superfamily/Ribonuclease H"/>
    <property type="match status" value="1"/>
</dbReference>
<dbReference type="InterPro" id="IPR036397">
    <property type="entry name" value="RNaseH_sf"/>
</dbReference>
<dbReference type="InterPro" id="IPR002562">
    <property type="entry name" value="3'-5'_exonuclease_dom"/>
</dbReference>
<dbReference type="PANTHER" id="PTHR46628:SF1">
    <property type="entry name" value="PIRNA BIOGENESIS PROTEIN EXD1"/>
    <property type="match status" value="1"/>
</dbReference>
<dbReference type="GO" id="GO:0003676">
    <property type="term" value="F:nucleic acid binding"/>
    <property type="evidence" value="ECO:0007669"/>
    <property type="project" value="InterPro"/>
</dbReference>
<dbReference type="GO" id="GO:0034587">
    <property type="term" value="P:piRNA processing"/>
    <property type="evidence" value="ECO:0007669"/>
    <property type="project" value="TreeGrafter"/>
</dbReference>
<name>A0AAV8WBX3_9CUCU</name>
<dbReference type="Proteomes" id="UP001159042">
    <property type="component" value="Unassembled WGS sequence"/>
</dbReference>
<evidence type="ECO:0000259" key="1">
    <source>
        <dbReference type="Pfam" id="PF01612"/>
    </source>
</evidence>
<feature type="domain" description="3'-5' exonuclease" evidence="1">
    <location>
        <begin position="148"/>
        <end position="292"/>
    </location>
</feature>
<dbReference type="GO" id="GO:0008408">
    <property type="term" value="F:3'-5' exonuclease activity"/>
    <property type="evidence" value="ECO:0007669"/>
    <property type="project" value="InterPro"/>
</dbReference>
<evidence type="ECO:0000313" key="3">
    <source>
        <dbReference type="Proteomes" id="UP001159042"/>
    </source>
</evidence>
<reference evidence="2 3" key="1">
    <citation type="journal article" date="2023" name="Insect Mol. Biol.">
        <title>Genome sequencing provides insights into the evolution of gene families encoding plant cell wall-degrading enzymes in longhorned beetles.</title>
        <authorList>
            <person name="Shin N.R."/>
            <person name="Okamura Y."/>
            <person name="Kirsch R."/>
            <person name="Pauchet Y."/>
        </authorList>
    </citation>
    <scope>NUCLEOTIDE SEQUENCE [LARGE SCALE GENOMIC DNA]</scope>
    <source>
        <strain evidence="2">EAD_L_NR</strain>
    </source>
</reference>
<gene>
    <name evidence="2" type="ORF">NQ315_010375</name>
</gene>
<dbReference type="InterPro" id="IPR012337">
    <property type="entry name" value="RNaseH-like_sf"/>
</dbReference>
<accession>A0AAV8WBX3</accession>
<dbReference type="EMBL" id="JANEYG010000004">
    <property type="protein sequence ID" value="KAJ8923793.1"/>
    <property type="molecule type" value="Genomic_DNA"/>
</dbReference>
<dbReference type="GO" id="GO:1990923">
    <property type="term" value="C:PET complex"/>
    <property type="evidence" value="ECO:0007669"/>
    <property type="project" value="TreeGrafter"/>
</dbReference>
<dbReference type="PANTHER" id="PTHR46628">
    <property type="entry name" value="PIRNA BIOGENESIS PROTEIN EXD1"/>
    <property type="match status" value="1"/>
</dbReference>
<dbReference type="Pfam" id="PF01612">
    <property type="entry name" value="DNA_pol_A_exo1"/>
    <property type="match status" value="1"/>
</dbReference>
<dbReference type="AlphaFoldDB" id="A0AAV8WBX3"/>
<sequence>MEENIPETTPYNRRYTEGDRILLQLQNGIIFEGDYCSGGTNHIDLVNASQHNNPNQLGGVYTFYKNELMHIYHHRGSKTDVTKYNKIPEPDTKIIDITEKEYYRLQRMAVNYTYIPLADIRYYKAVKKLFKAENIGVMPFGMENQRHTRIRLLAMCTRREVFLFDLNDCREMYPELKRIFESEYICKVVHKGGLLFDILTRNYTVSPQNMFDVQIVDLVLQKRKTGTCPKVARTLPECLTEYFDLPPYFLNDAVLSVSKCWIRTVLRDDQLYGASQEVTYLKTLKDKMENMLLDQVYETMEKITHCNCQLPYDKVPEGAGGST</sequence>
<dbReference type="SUPFAM" id="SSF53098">
    <property type="entry name" value="Ribonuclease H-like"/>
    <property type="match status" value="1"/>
</dbReference>
<comment type="caution">
    <text evidence="2">The sequence shown here is derived from an EMBL/GenBank/DDBJ whole genome shotgun (WGS) entry which is preliminary data.</text>
</comment>
<dbReference type="InterPro" id="IPR052144">
    <property type="entry name" value="piRNA_biogenesis_EXD1"/>
</dbReference>